<feature type="transmembrane region" description="Helical" evidence="1">
    <location>
        <begin position="262"/>
        <end position="279"/>
    </location>
</feature>
<dbReference type="EMBL" id="SJPO01000001">
    <property type="protein sequence ID" value="TWT85915.1"/>
    <property type="molecule type" value="Genomic_DNA"/>
</dbReference>
<keyword evidence="1" id="KW-1133">Transmembrane helix</keyword>
<protein>
    <recommendedName>
        <fullName evidence="4">O-Antigen ligase</fullName>
    </recommendedName>
</protein>
<evidence type="ECO:0000313" key="2">
    <source>
        <dbReference type="EMBL" id="TWT85915.1"/>
    </source>
</evidence>
<dbReference type="Proteomes" id="UP000318478">
    <property type="component" value="Unassembled WGS sequence"/>
</dbReference>
<feature type="transmembrane region" description="Helical" evidence="1">
    <location>
        <begin position="190"/>
        <end position="212"/>
    </location>
</feature>
<feature type="transmembrane region" description="Helical" evidence="1">
    <location>
        <begin position="82"/>
        <end position="106"/>
    </location>
</feature>
<dbReference type="AlphaFoldDB" id="A0A5C5ZFN4"/>
<comment type="caution">
    <text evidence="2">The sequence shown here is derived from an EMBL/GenBank/DDBJ whole genome shotgun (WGS) entry which is preliminary data.</text>
</comment>
<reference evidence="2 3" key="1">
    <citation type="submission" date="2019-02" db="EMBL/GenBank/DDBJ databases">
        <title>Deep-cultivation of Planctomycetes and their phenomic and genomic characterization uncovers novel biology.</title>
        <authorList>
            <person name="Wiegand S."/>
            <person name="Jogler M."/>
            <person name="Boedeker C."/>
            <person name="Pinto D."/>
            <person name="Vollmers J."/>
            <person name="Rivas-Marin E."/>
            <person name="Kohn T."/>
            <person name="Peeters S.H."/>
            <person name="Heuer A."/>
            <person name="Rast P."/>
            <person name="Oberbeckmann S."/>
            <person name="Bunk B."/>
            <person name="Jeske O."/>
            <person name="Meyerdierks A."/>
            <person name="Storesund J.E."/>
            <person name="Kallscheuer N."/>
            <person name="Luecker S."/>
            <person name="Lage O.M."/>
            <person name="Pohl T."/>
            <person name="Merkel B.J."/>
            <person name="Hornburger P."/>
            <person name="Mueller R.-W."/>
            <person name="Bruemmer F."/>
            <person name="Labrenz M."/>
            <person name="Spormann A.M."/>
            <person name="Op Den Camp H."/>
            <person name="Overmann J."/>
            <person name="Amann R."/>
            <person name="Jetten M.S.M."/>
            <person name="Mascher T."/>
            <person name="Medema M.H."/>
            <person name="Devos D.P."/>
            <person name="Kaster A.-K."/>
            <person name="Ovreas L."/>
            <person name="Rohde M."/>
            <person name="Galperin M.Y."/>
            <person name="Jogler C."/>
        </authorList>
    </citation>
    <scope>NUCLEOTIDE SEQUENCE [LARGE SCALE GENOMIC DNA]</scope>
    <source>
        <strain evidence="2 3">Pla123a</strain>
    </source>
</reference>
<sequence length="456" mass="50209">MNALSYAAMLTSVPLGVMVFTVLPPRRAALLVLIAAWMFLPVAEIPLPGFLDLSKQMAACGATMLGVLAFDAKSLASLRLRWFDATILFYCCWPGVCAVANGFGLWDGVSATIEYMCTWGIPYFVGRVYFADESGQTELLKGLFIAGLLYVPLCLIEMRISPQLHSIFYGYHPSAFDQTFRLGGWRPVVFMQHGLAVALWMCVCSLAGFWLWKSKQLVPVAGMRYLPLLALWATTLFTRSMGALALTSFITLTLVSSELLRTRILLILLLLIAPAWVTVRSAGLFDGAVIGELAESLTGDPERRNSFDVRLDQENAVRDLALSSPVFGHGRWGLGLDQRWLLEFRNHGAPQLAALVLLLQQPLIAMCIKFRPGKGGDWDSPGIVLAAIPTLFMLDNLLNGMENPVFPFICGATTHYWALKGQASDSTASEDNLESQGGWIDPRPALQRRLHRGHAI</sequence>
<evidence type="ECO:0000256" key="1">
    <source>
        <dbReference type="SAM" id="Phobius"/>
    </source>
</evidence>
<feature type="transmembrane region" description="Helical" evidence="1">
    <location>
        <begin position="142"/>
        <end position="160"/>
    </location>
</feature>
<feature type="transmembrane region" description="Helical" evidence="1">
    <location>
        <begin position="30"/>
        <end position="47"/>
    </location>
</feature>
<keyword evidence="3" id="KW-1185">Reference proteome</keyword>
<gene>
    <name evidence="2" type="ORF">Pla123a_07220</name>
</gene>
<evidence type="ECO:0008006" key="4">
    <source>
        <dbReference type="Google" id="ProtNLM"/>
    </source>
</evidence>
<keyword evidence="1" id="KW-0812">Transmembrane</keyword>
<evidence type="ECO:0000313" key="3">
    <source>
        <dbReference type="Proteomes" id="UP000318478"/>
    </source>
</evidence>
<accession>A0A5C5ZFN4</accession>
<feature type="transmembrane region" description="Helical" evidence="1">
    <location>
        <begin position="224"/>
        <end position="250"/>
    </location>
</feature>
<organism evidence="2 3">
    <name type="scientific">Posidoniimonas polymericola</name>
    <dbReference type="NCBI Taxonomy" id="2528002"/>
    <lineage>
        <taxon>Bacteria</taxon>
        <taxon>Pseudomonadati</taxon>
        <taxon>Planctomycetota</taxon>
        <taxon>Planctomycetia</taxon>
        <taxon>Pirellulales</taxon>
        <taxon>Lacipirellulaceae</taxon>
        <taxon>Posidoniimonas</taxon>
    </lineage>
</organism>
<proteinExistence type="predicted"/>
<keyword evidence="1" id="KW-0472">Membrane</keyword>
<name>A0A5C5ZFN4_9BACT</name>
<feature type="transmembrane region" description="Helical" evidence="1">
    <location>
        <begin position="6"/>
        <end position="23"/>
    </location>
</feature>